<keyword evidence="10 19" id="KW-1133">Transmembrane helix</keyword>
<feature type="signal peptide" evidence="20">
    <location>
        <begin position="1"/>
        <end position="25"/>
    </location>
</feature>
<comment type="catalytic activity">
    <reaction evidence="16 17">
        <text>L-seryl-[protein] + ATP = O-phospho-L-seryl-[protein] + ADP + H(+)</text>
        <dbReference type="Rhea" id="RHEA:17989"/>
        <dbReference type="Rhea" id="RHEA-COMP:9863"/>
        <dbReference type="Rhea" id="RHEA-COMP:11604"/>
        <dbReference type="ChEBI" id="CHEBI:15378"/>
        <dbReference type="ChEBI" id="CHEBI:29999"/>
        <dbReference type="ChEBI" id="CHEBI:30616"/>
        <dbReference type="ChEBI" id="CHEBI:83421"/>
        <dbReference type="ChEBI" id="CHEBI:456216"/>
        <dbReference type="EC" id="2.7.11.1"/>
    </reaction>
</comment>
<evidence type="ECO:0000259" key="22">
    <source>
        <dbReference type="PROSITE" id="PS50927"/>
    </source>
</evidence>
<proteinExistence type="inferred from homology"/>
<organism evidence="24 25">
    <name type="scientific">Acacia crassicarpa</name>
    <name type="common">northern wattle</name>
    <dbReference type="NCBI Taxonomy" id="499986"/>
    <lineage>
        <taxon>Eukaryota</taxon>
        <taxon>Viridiplantae</taxon>
        <taxon>Streptophyta</taxon>
        <taxon>Embryophyta</taxon>
        <taxon>Tracheophyta</taxon>
        <taxon>Spermatophyta</taxon>
        <taxon>Magnoliopsida</taxon>
        <taxon>eudicotyledons</taxon>
        <taxon>Gunneridae</taxon>
        <taxon>Pentapetalae</taxon>
        <taxon>rosids</taxon>
        <taxon>fabids</taxon>
        <taxon>Fabales</taxon>
        <taxon>Fabaceae</taxon>
        <taxon>Caesalpinioideae</taxon>
        <taxon>mimosoid clade</taxon>
        <taxon>Acacieae</taxon>
        <taxon>Acacia</taxon>
    </lineage>
</organism>
<feature type="domain" description="Bulb-type lectin" evidence="22">
    <location>
        <begin position="26"/>
        <end position="148"/>
    </location>
</feature>
<feature type="domain" description="Protein kinase" evidence="21">
    <location>
        <begin position="502"/>
        <end position="786"/>
    </location>
</feature>
<feature type="chain" id="PRO_5042290547" description="Receptor-like serine/threonine-protein kinase" evidence="20">
    <location>
        <begin position="26"/>
        <end position="786"/>
    </location>
</feature>
<evidence type="ECO:0000256" key="7">
    <source>
        <dbReference type="ARBA" id="ARBA00022741"/>
    </source>
</evidence>
<keyword evidence="9 17" id="KW-0067">ATP-binding</keyword>
<accession>A0AAE1JGN9</accession>
<dbReference type="PROSITE" id="PS00107">
    <property type="entry name" value="PROTEIN_KINASE_ATP"/>
    <property type="match status" value="1"/>
</dbReference>
<dbReference type="Pfam" id="PF00954">
    <property type="entry name" value="S_locus_glycop"/>
    <property type="match status" value="1"/>
</dbReference>
<keyword evidence="14" id="KW-0325">Glycoprotein</keyword>
<evidence type="ECO:0000256" key="4">
    <source>
        <dbReference type="ARBA" id="ARBA00022679"/>
    </source>
</evidence>
<keyword evidence="13" id="KW-0675">Receptor</keyword>
<keyword evidence="6 20" id="KW-0732">Signal</keyword>
<dbReference type="SUPFAM" id="SSF56112">
    <property type="entry name" value="Protein kinase-like (PK-like)"/>
    <property type="match status" value="1"/>
</dbReference>
<evidence type="ECO:0000256" key="1">
    <source>
        <dbReference type="ARBA" id="ARBA00004479"/>
    </source>
</evidence>
<dbReference type="InterPro" id="IPR036426">
    <property type="entry name" value="Bulb-type_lectin_dom_sf"/>
</dbReference>
<comment type="similarity">
    <text evidence="17">Belongs to the protein kinase superfamily. Ser/Thr protein kinase family.</text>
</comment>
<dbReference type="InterPro" id="IPR011009">
    <property type="entry name" value="Kinase-like_dom_sf"/>
</dbReference>
<dbReference type="InterPro" id="IPR008271">
    <property type="entry name" value="Ser/Thr_kinase_AS"/>
</dbReference>
<dbReference type="Proteomes" id="UP001293593">
    <property type="component" value="Unassembled WGS sequence"/>
</dbReference>
<dbReference type="PANTHER" id="PTHR47974">
    <property type="entry name" value="OS07G0415500 PROTEIN"/>
    <property type="match status" value="1"/>
</dbReference>
<evidence type="ECO:0000313" key="24">
    <source>
        <dbReference type="EMBL" id="KAK4268033.1"/>
    </source>
</evidence>
<dbReference type="CDD" id="cd01098">
    <property type="entry name" value="PAN_AP_plant"/>
    <property type="match status" value="1"/>
</dbReference>
<keyword evidence="11 19" id="KW-0472">Membrane</keyword>
<comment type="caution">
    <text evidence="24">The sequence shown here is derived from an EMBL/GenBank/DDBJ whole genome shotgun (WGS) entry which is preliminary data.</text>
</comment>
<dbReference type="InterPro" id="IPR001480">
    <property type="entry name" value="Bulb-type_lectin_dom"/>
</dbReference>
<dbReference type="Gene3D" id="2.90.10.10">
    <property type="entry name" value="Bulb-type lectin domain"/>
    <property type="match status" value="2"/>
</dbReference>
<evidence type="ECO:0000256" key="17">
    <source>
        <dbReference type="PIRNR" id="PIRNR000641"/>
    </source>
</evidence>
<dbReference type="SUPFAM" id="SSF51110">
    <property type="entry name" value="alpha-D-mannose-specific plant lectins"/>
    <property type="match status" value="1"/>
</dbReference>
<evidence type="ECO:0000256" key="14">
    <source>
        <dbReference type="ARBA" id="ARBA00023180"/>
    </source>
</evidence>
<evidence type="ECO:0000256" key="18">
    <source>
        <dbReference type="PROSITE-ProRule" id="PRU10141"/>
    </source>
</evidence>
<evidence type="ECO:0000256" key="11">
    <source>
        <dbReference type="ARBA" id="ARBA00023136"/>
    </source>
</evidence>
<keyword evidence="4 17" id="KW-0808">Transferase</keyword>
<keyword evidence="12" id="KW-1015">Disulfide bond</keyword>
<dbReference type="GO" id="GO:0048544">
    <property type="term" value="P:recognition of pollen"/>
    <property type="evidence" value="ECO:0007669"/>
    <property type="project" value="InterPro"/>
</dbReference>
<dbReference type="GO" id="GO:0005524">
    <property type="term" value="F:ATP binding"/>
    <property type="evidence" value="ECO:0007669"/>
    <property type="project" value="UniProtKB-UniRule"/>
</dbReference>
<evidence type="ECO:0000256" key="10">
    <source>
        <dbReference type="ARBA" id="ARBA00022989"/>
    </source>
</evidence>
<dbReference type="FunFam" id="3.30.200.20:FF:000059">
    <property type="entry name" value="S-receptor-like serine/threonine-protein kinase"/>
    <property type="match status" value="1"/>
</dbReference>
<evidence type="ECO:0000256" key="9">
    <source>
        <dbReference type="ARBA" id="ARBA00022840"/>
    </source>
</evidence>
<evidence type="ECO:0000256" key="5">
    <source>
        <dbReference type="ARBA" id="ARBA00022692"/>
    </source>
</evidence>
<feature type="transmembrane region" description="Helical" evidence="19">
    <location>
        <begin position="447"/>
        <end position="469"/>
    </location>
</feature>
<name>A0AAE1JGN9_9FABA</name>
<dbReference type="InterPro" id="IPR024171">
    <property type="entry name" value="SRK-like_kinase"/>
</dbReference>
<gene>
    <name evidence="24" type="ORF">QN277_024739</name>
</gene>
<evidence type="ECO:0000256" key="3">
    <source>
        <dbReference type="ARBA" id="ARBA00022536"/>
    </source>
</evidence>
<evidence type="ECO:0000259" key="23">
    <source>
        <dbReference type="PROSITE" id="PS50948"/>
    </source>
</evidence>
<feature type="binding site" evidence="18">
    <location>
        <position position="530"/>
    </location>
    <ligand>
        <name>ATP</name>
        <dbReference type="ChEBI" id="CHEBI:30616"/>
    </ligand>
</feature>
<dbReference type="CDD" id="cd00028">
    <property type="entry name" value="B_lectin"/>
    <property type="match status" value="1"/>
</dbReference>
<sequence length="786" mass="89390">MAFLSSSLLIILFVSPLTLLGSSSSSNNLLSLSVGNPEHVIKSRNNNFTAGFYDVGENAFAFAIWFTKLHQGQNLTVIWMANRDVLVNGKGSTLTLRRTGNLVLNDAGRVDVWATNTTSLKPPQLILKDDGNLILLEPPNHVLWQSFDFPTDTLVPGQKLTKHATLVSSLSFTKPSSGFYKFFFDIENFLCLVYEGPNGISSAFWPLQWPSAEVGRSSNYTSRFAFLDSFGNFISTDHFTFTTSDYGLVLQRRLTLDSDGNLRVYSRRTWKDQWYVSWEAFSAGCNIHGVCGENSFCTYLPYSGRKCLCLPGYRFKDETDWSLGCLPEFHLPCNRPEESRFLKIHRGNFFRYDLGTFPNFTYDQCKDLCLNFCNCKGFQYTFDGSKFICYPKYVLVNGNLPSTFDTDFFLKLPKSSAFEFTHEFSHTKCENVKSVKLGGQDSALLEVLLWLALAVGGFEVVFIFFVWCLTRKNSSSKQHSYEYLTVNGFRKYSYSELKEATRGFRKEIGRGAGGIVYKGALKDGRVAAIKRLNEANQIESEFLAEVNMIGRLNHMNLISMWGYCAEGSHRMLVYEFMENGSLAENLESKNKSSLDWSKRYEIALGTARGLAYLHEECLEWVLHCDIKPQNILLDSDYKPKVADFGLSKLQNRNDVKNPSFSRIRGTRGYMAPEWVFNLPITSKVDVYSYGIVVLEMITGKGLRVDGPDYLHHGRLVTWMRDKKKEGKLKEISSWVEQIVDPTVEGSFDKKTMEILVTVALECVEEDREARPTMGRVVEMLQDHDIH</sequence>
<evidence type="ECO:0000256" key="19">
    <source>
        <dbReference type="SAM" id="Phobius"/>
    </source>
</evidence>
<evidence type="ECO:0000256" key="16">
    <source>
        <dbReference type="ARBA" id="ARBA00048679"/>
    </source>
</evidence>
<dbReference type="PROSITE" id="PS00108">
    <property type="entry name" value="PROTEIN_KINASE_ST"/>
    <property type="match status" value="1"/>
</dbReference>
<dbReference type="InterPro" id="IPR000858">
    <property type="entry name" value="S_locus_glycoprot_dom"/>
</dbReference>
<evidence type="ECO:0000256" key="15">
    <source>
        <dbReference type="ARBA" id="ARBA00047899"/>
    </source>
</evidence>
<evidence type="ECO:0000256" key="8">
    <source>
        <dbReference type="ARBA" id="ARBA00022777"/>
    </source>
</evidence>
<reference evidence="24" key="1">
    <citation type="submission" date="2023-10" db="EMBL/GenBank/DDBJ databases">
        <title>Chromosome-level genome of the transformable northern wattle, Acacia crassicarpa.</title>
        <authorList>
            <person name="Massaro I."/>
            <person name="Sinha N.R."/>
            <person name="Poethig S."/>
            <person name="Leichty A.R."/>
        </authorList>
    </citation>
    <scope>NUCLEOTIDE SEQUENCE</scope>
    <source>
        <strain evidence="24">Acra3RX</strain>
        <tissue evidence="24">Leaf</tissue>
    </source>
</reference>
<keyword evidence="5 19" id="KW-0812">Transmembrane</keyword>
<dbReference type="PANTHER" id="PTHR47974:SF3">
    <property type="entry name" value="RECEPTOR-LIKE SERINE_THREONINE-PROTEIN KINASE"/>
    <property type="match status" value="1"/>
</dbReference>
<dbReference type="PROSITE" id="PS50927">
    <property type="entry name" value="BULB_LECTIN"/>
    <property type="match status" value="1"/>
</dbReference>
<evidence type="ECO:0000256" key="13">
    <source>
        <dbReference type="ARBA" id="ARBA00023170"/>
    </source>
</evidence>
<keyword evidence="25" id="KW-1185">Reference proteome</keyword>
<keyword evidence="8 17" id="KW-0418">Kinase</keyword>
<dbReference type="AlphaFoldDB" id="A0AAE1JGN9"/>
<keyword evidence="7 17" id="KW-0547">Nucleotide-binding</keyword>
<dbReference type="CDD" id="cd14066">
    <property type="entry name" value="STKc_IRAK"/>
    <property type="match status" value="1"/>
</dbReference>
<dbReference type="FunFam" id="1.10.510.10:FF:000302">
    <property type="entry name" value="Serine/threonine-protein kinase"/>
    <property type="match status" value="1"/>
</dbReference>
<dbReference type="Gene3D" id="1.10.510.10">
    <property type="entry name" value="Transferase(Phosphotransferase) domain 1"/>
    <property type="match status" value="1"/>
</dbReference>
<dbReference type="GO" id="GO:0016020">
    <property type="term" value="C:membrane"/>
    <property type="evidence" value="ECO:0007669"/>
    <property type="project" value="UniProtKB-SubCell"/>
</dbReference>
<dbReference type="PROSITE" id="PS50948">
    <property type="entry name" value="PAN"/>
    <property type="match status" value="1"/>
</dbReference>
<keyword evidence="2 17" id="KW-0723">Serine/threonine-protein kinase</keyword>
<dbReference type="PROSITE" id="PS50011">
    <property type="entry name" value="PROTEIN_KINASE_DOM"/>
    <property type="match status" value="1"/>
</dbReference>
<dbReference type="Pfam" id="PF01453">
    <property type="entry name" value="B_lectin"/>
    <property type="match status" value="1"/>
</dbReference>
<dbReference type="PIRSF" id="PIRSF000641">
    <property type="entry name" value="SRK"/>
    <property type="match status" value="1"/>
</dbReference>
<dbReference type="GO" id="GO:0004674">
    <property type="term" value="F:protein serine/threonine kinase activity"/>
    <property type="evidence" value="ECO:0007669"/>
    <property type="project" value="UniProtKB-KW"/>
</dbReference>
<dbReference type="InterPro" id="IPR017441">
    <property type="entry name" value="Protein_kinase_ATP_BS"/>
</dbReference>
<evidence type="ECO:0000313" key="25">
    <source>
        <dbReference type="Proteomes" id="UP001293593"/>
    </source>
</evidence>
<evidence type="ECO:0000256" key="2">
    <source>
        <dbReference type="ARBA" id="ARBA00022527"/>
    </source>
</evidence>
<dbReference type="EC" id="2.7.11.1" evidence="17"/>
<keyword evidence="3" id="KW-0245">EGF-like domain</keyword>
<protein>
    <recommendedName>
        <fullName evidence="17">Receptor-like serine/threonine-protein kinase</fullName>
        <ecNumber evidence="17">2.7.11.1</ecNumber>
    </recommendedName>
</protein>
<comment type="catalytic activity">
    <reaction evidence="15 17">
        <text>L-threonyl-[protein] + ATP = O-phospho-L-threonyl-[protein] + ADP + H(+)</text>
        <dbReference type="Rhea" id="RHEA:46608"/>
        <dbReference type="Rhea" id="RHEA-COMP:11060"/>
        <dbReference type="Rhea" id="RHEA-COMP:11605"/>
        <dbReference type="ChEBI" id="CHEBI:15378"/>
        <dbReference type="ChEBI" id="CHEBI:30013"/>
        <dbReference type="ChEBI" id="CHEBI:30616"/>
        <dbReference type="ChEBI" id="CHEBI:61977"/>
        <dbReference type="ChEBI" id="CHEBI:456216"/>
        <dbReference type="EC" id="2.7.11.1"/>
    </reaction>
</comment>
<dbReference type="InterPro" id="IPR000719">
    <property type="entry name" value="Prot_kinase_dom"/>
</dbReference>
<dbReference type="SMART" id="SM00220">
    <property type="entry name" value="S_TKc"/>
    <property type="match status" value="1"/>
</dbReference>
<evidence type="ECO:0000256" key="20">
    <source>
        <dbReference type="SAM" id="SignalP"/>
    </source>
</evidence>
<evidence type="ECO:0000256" key="12">
    <source>
        <dbReference type="ARBA" id="ARBA00023157"/>
    </source>
</evidence>
<evidence type="ECO:0000256" key="6">
    <source>
        <dbReference type="ARBA" id="ARBA00022729"/>
    </source>
</evidence>
<dbReference type="Pfam" id="PF00069">
    <property type="entry name" value="Pkinase"/>
    <property type="match status" value="1"/>
</dbReference>
<comment type="subcellular location">
    <subcellularLocation>
        <location evidence="1">Membrane</location>
        <topology evidence="1">Single-pass type I membrane protein</topology>
    </subcellularLocation>
</comment>
<dbReference type="Gene3D" id="3.30.200.20">
    <property type="entry name" value="Phosphorylase Kinase, domain 1"/>
    <property type="match status" value="1"/>
</dbReference>
<dbReference type="SMART" id="SM00108">
    <property type="entry name" value="B_lectin"/>
    <property type="match status" value="1"/>
</dbReference>
<dbReference type="InterPro" id="IPR003609">
    <property type="entry name" value="Pan_app"/>
</dbReference>
<feature type="domain" description="Apple" evidence="23">
    <location>
        <begin position="333"/>
        <end position="413"/>
    </location>
</feature>
<evidence type="ECO:0000259" key="21">
    <source>
        <dbReference type="PROSITE" id="PS50011"/>
    </source>
</evidence>
<dbReference type="EMBL" id="JAWXYG010000007">
    <property type="protein sequence ID" value="KAK4268033.1"/>
    <property type="molecule type" value="Genomic_DNA"/>
</dbReference>